<evidence type="ECO:0000313" key="7">
    <source>
        <dbReference type="Proteomes" id="UP000055060"/>
    </source>
</evidence>
<dbReference type="OrthoDB" id="9801456at2"/>
<dbReference type="InterPro" id="IPR041561">
    <property type="entry name" value="PglD_N"/>
</dbReference>
<dbReference type="NCBIfam" id="TIGR03570">
    <property type="entry name" value="NeuD_NnaD"/>
    <property type="match status" value="1"/>
</dbReference>
<gene>
    <name evidence="6" type="ORF">LARV_03672</name>
</gene>
<keyword evidence="6" id="KW-0012">Acyltransferase</keyword>
<dbReference type="InterPro" id="IPR018357">
    <property type="entry name" value="Hexapep_transf_CS"/>
</dbReference>
<dbReference type="RefSeq" id="WP_075075017.1">
    <property type="nucleotide sequence ID" value="NZ_DF967972.1"/>
</dbReference>
<dbReference type="Gene3D" id="2.160.10.10">
    <property type="entry name" value="Hexapeptide repeat proteins"/>
    <property type="match status" value="1"/>
</dbReference>
<reference evidence="6" key="1">
    <citation type="submission" date="2015-07" db="EMBL/GenBank/DDBJ databases">
        <title>Draft Genome Sequences of Anaerolinea thermolimosa IMO-1, Bellilinea caldifistulae GOMI-1, Leptolinea tardivitalis YMTK-2, Levilinea saccharolytica KIBI-1,Longilinea arvoryzae KOME-1, Previously Described as Members of the Anaerolineaceae (Chloroflexi).</title>
        <authorList>
            <person name="Sekiguchi Y."/>
            <person name="Ohashi A."/>
            <person name="Matsuura N."/>
            <person name="Tourlousse M.D."/>
        </authorList>
    </citation>
    <scope>NUCLEOTIDE SEQUENCE [LARGE SCALE GENOMIC DNA]</scope>
    <source>
        <strain evidence="6">KOME-1</strain>
    </source>
</reference>
<evidence type="ECO:0000256" key="3">
    <source>
        <dbReference type="PIRSR" id="PIRSR620019-1"/>
    </source>
</evidence>
<dbReference type="InterPro" id="IPR011004">
    <property type="entry name" value="Trimer_LpxA-like_sf"/>
</dbReference>
<evidence type="ECO:0000256" key="2">
    <source>
        <dbReference type="ARBA" id="ARBA00022737"/>
    </source>
</evidence>
<dbReference type="PANTHER" id="PTHR43300">
    <property type="entry name" value="ACETYLTRANSFERASE"/>
    <property type="match status" value="1"/>
</dbReference>
<accession>A0A0S7BMY1</accession>
<dbReference type="STRING" id="360412.LARV_03672"/>
<name>A0A0S7BMY1_9CHLR</name>
<dbReference type="Pfam" id="PF00132">
    <property type="entry name" value="Hexapep"/>
    <property type="match status" value="1"/>
</dbReference>
<feature type="site" description="Increases basicity of active site His" evidence="3">
    <location>
        <position position="155"/>
    </location>
</feature>
<dbReference type="GO" id="GO:0016746">
    <property type="term" value="F:acyltransferase activity"/>
    <property type="evidence" value="ECO:0007669"/>
    <property type="project" value="UniProtKB-KW"/>
</dbReference>
<protein>
    <submittedName>
        <fullName evidence="6">Sugar O-acyltransferase, sialic acid O-acetyltransferase NeuD family</fullName>
    </submittedName>
</protein>
<sequence length="226" mass="23413">MAESLADQFHTSFDPTAILIFGGGGHGKTLIELVQSLGLYRVVGVIDDVLAAGEHIVGVPVLGGPDMLSDLYKRGVRLAVNGVGGIGNPDVRIKIFEQLAETGFVFPAVVHPTAYVEPSAVLEPGVQVLAQAYVGSDAHIGFGSVINAGVIISHDCRIGNVVNLSPGAMLAGNVTIEDYAQIGMGATINLHLTVGKLARIGNGATVKADVPGESRVYAGTIWPPRI</sequence>
<keyword evidence="7" id="KW-1185">Reference proteome</keyword>
<dbReference type="PROSITE" id="PS00101">
    <property type="entry name" value="HEXAPEP_TRANSFERASES"/>
    <property type="match status" value="1"/>
</dbReference>
<dbReference type="AlphaFoldDB" id="A0A0S7BMY1"/>
<dbReference type="PANTHER" id="PTHR43300:SF7">
    <property type="entry name" value="UDP-N-ACETYLBACILLOSAMINE N-ACETYLTRANSFERASE"/>
    <property type="match status" value="1"/>
</dbReference>
<keyword evidence="1 6" id="KW-0808">Transferase</keyword>
<evidence type="ECO:0000256" key="1">
    <source>
        <dbReference type="ARBA" id="ARBA00022679"/>
    </source>
</evidence>
<feature type="active site" description="Proton acceptor" evidence="3">
    <location>
        <position position="154"/>
    </location>
</feature>
<dbReference type="InterPro" id="IPR050179">
    <property type="entry name" value="Trans_hexapeptide_repeat"/>
</dbReference>
<keyword evidence="2" id="KW-0677">Repeat</keyword>
<organism evidence="6">
    <name type="scientific">Longilinea arvoryzae</name>
    <dbReference type="NCBI Taxonomy" id="360412"/>
    <lineage>
        <taxon>Bacteria</taxon>
        <taxon>Bacillati</taxon>
        <taxon>Chloroflexota</taxon>
        <taxon>Anaerolineae</taxon>
        <taxon>Anaerolineales</taxon>
        <taxon>Anaerolineaceae</taxon>
        <taxon>Longilinea</taxon>
    </lineage>
</organism>
<evidence type="ECO:0000259" key="5">
    <source>
        <dbReference type="Pfam" id="PF17836"/>
    </source>
</evidence>
<dbReference type="Gene3D" id="3.40.50.20">
    <property type="match status" value="1"/>
</dbReference>
<dbReference type="CDD" id="cd03360">
    <property type="entry name" value="LbH_AT_putative"/>
    <property type="match status" value="1"/>
</dbReference>
<evidence type="ECO:0000256" key="4">
    <source>
        <dbReference type="PIRSR" id="PIRSR620019-2"/>
    </source>
</evidence>
<feature type="domain" description="PglD N-terminal" evidence="5">
    <location>
        <begin position="18"/>
        <end position="99"/>
    </location>
</feature>
<dbReference type="Pfam" id="PF17836">
    <property type="entry name" value="PglD_N"/>
    <property type="match status" value="1"/>
</dbReference>
<evidence type="ECO:0000313" key="6">
    <source>
        <dbReference type="EMBL" id="GAP15878.1"/>
    </source>
</evidence>
<feature type="binding site" evidence="4">
    <location>
        <position position="87"/>
    </location>
    <ligand>
        <name>substrate</name>
    </ligand>
</feature>
<dbReference type="InterPro" id="IPR020019">
    <property type="entry name" value="AcTrfase_PglD-like"/>
</dbReference>
<dbReference type="SUPFAM" id="SSF51161">
    <property type="entry name" value="Trimeric LpxA-like enzymes"/>
    <property type="match status" value="1"/>
</dbReference>
<dbReference type="Proteomes" id="UP000055060">
    <property type="component" value="Unassembled WGS sequence"/>
</dbReference>
<proteinExistence type="predicted"/>
<dbReference type="InterPro" id="IPR001451">
    <property type="entry name" value="Hexapep"/>
</dbReference>
<dbReference type="EMBL" id="DF967972">
    <property type="protein sequence ID" value="GAP15878.1"/>
    <property type="molecule type" value="Genomic_DNA"/>
</dbReference>